<keyword evidence="4 7" id="KW-0238">DNA-binding</keyword>
<evidence type="ECO:0000259" key="9">
    <source>
        <dbReference type="PROSITE" id="PS51755"/>
    </source>
</evidence>
<name>D6Z3Z0_DESAT</name>
<dbReference type="GO" id="GO:0000976">
    <property type="term" value="F:transcription cis-regulatory region binding"/>
    <property type="evidence" value="ECO:0007669"/>
    <property type="project" value="TreeGrafter"/>
</dbReference>
<keyword evidence="11" id="KW-1185">Reference proteome</keyword>
<dbReference type="PROSITE" id="PS50110">
    <property type="entry name" value="RESPONSE_REGULATORY"/>
    <property type="match status" value="1"/>
</dbReference>
<dbReference type="CDD" id="cd00383">
    <property type="entry name" value="trans_reg_C"/>
    <property type="match status" value="1"/>
</dbReference>
<evidence type="ECO:0000313" key="10">
    <source>
        <dbReference type="EMBL" id="ADH86265.1"/>
    </source>
</evidence>
<dbReference type="InterPro" id="IPR001867">
    <property type="entry name" value="OmpR/PhoB-type_DNA-bd"/>
</dbReference>
<dbReference type="GO" id="GO:0006355">
    <property type="term" value="P:regulation of DNA-templated transcription"/>
    <property type="evidence" value="ECO:0007669"/>
    <property type="project" value="InterPro"/>
</dbReference>
<dbReference type="PANTHER" id="PTHR48111:SF4">
    <property type="entry name" value="DNA-BINDING DUAL TRANSCRIPTIONAL REGULATOR OMPR"/>
    <property type="match status" value="1"/>
</dbReference>
<feature type="domain" description="Response regulatory" evidence="8">
    <location>
        <begin position="11"/>
        <end position="127"/>
    </location>
</feature>
<dbReference type="SMART" id="SM00448">
    <property type="entry name" value="REC"/>
    <property type="match status" value="1"/>
</dbReference>
<gene>
    <name evidence="10" type="ordered locus">DaAHT2_1570</name>
</gene>
<dbReference type="InterPro" id="IPR036388">
    <property type="entry name" value="WH-like_DNA-bd_sf"/>
</dbReference>
<protein>
    <submittedName>
        <fullName evidence="10">Two component transcriptional regulator, winged helix family</fullName>
    </submittedName>
</protein>
<organism evidence="10 11">
    <name type="scientific">Desulfurivibrio alkaliphilus (strain DSM 19089 / UNIQEM U267 / AHT2)</name>
    <dbReference type="NCBI Taxonomy" id="589865"/>
    <lineage>
        <taxon>Bacteria</taxon>
        <taxon>Pseudomonadati</taxon>
        <taxon>Thermodesulfobacteriota</taxon>
        <taxon>Desulfobulbia</taxon>
        <taxon>Desulfobulbales</taxon>
        <taxon>Desulfobulbaceae</taxon>
        <taxon>Desulfurivibrio</taxon>
    </lineage>
</organism>
<keyword evidence="5" id="KW-0804">Transcription</keyword>
<dbReference type="Pfam" id="PF00072">
    <property type="entry name" value="Response_reg"/>
    <property type="match status" value="1"/>
</dbReference>
<dbReference type="KEGG" id="dak:DaAHT2_1570"/>
<feature type="domain" description="OmpR/PhoB-type" evidence="9">
    <location>
        <begin position="139"/>
        <end position="237"/>
    </location>
</feature>
<dbReference type="Pfam" id="PF00486">
    <property type="entry name" value="Trans_reg_C"/>
    <property type="match status" value="1"/>
</dbReference>
<keyword evidence="3" id="KW-0805">Transcription regulation</keyword>
<dbReference type="InterPro" id="IPR011006">
    <property type="entry name" value="CheY-like_superfamily"/>
</dbReference>
<dbReference type="GO" id="GO:0000156">
    <property type="term" value="F:phosphorelay response regulator activity"/>
    <property type="evidence" value="ECO:0007669"/>
    <property type="project" value="TreeGrafter"/>
</dbReference>
<dbReference type="GO" id="GO:0005829">
    <property type="term" value="C:cytosol"/>
    <property type="evidence" value="ECO:0007669"/>
    <property type="project" value="TreeGrafter"/>
</dbReference>
<dbReference type="FunCoup" id="D6Z3Z0">
    <property type="interactions" value="296"/>
</dbReference>
<dbReference type="Gene3D" id="3.40.50.2300">
    <property type="match status" value="1"/>
</dbReference>
<evidence type="ECO:0000313" key="11">
    <source>
        <dbReference type="Proteomes" id="UP000001508"/>
    </source>
</evidence>
<dbReference type="FunFam" id="3.40.50.2300:FF:000001">
    <property type="entry name" value="DNA-binding response regulator PhoB"/>
    <property type="match status" value="1"/>
</dbReference>
<evidence type="ECO:0000256" key="7">
    <source>
        <dbReference type="PROSITE-ProRule" id="PRU01091"/>
    </source>
</evidence>
<dbReference type="STRING" id="589865.DaAHT2_1570"/>
<evidence type="ECO:0000259" key="8">
    <source>
        <dbReference type="PROSITE" id="PS50110"/>
    </source>
</evidence>
<dbReference type="EMBL" id="CP001940">
    <property type="protein sequence ID" value="ADH86265.1"/>
    <property type="molecule type" value="Genomic_DNA"/>
</dbReference>
<evidence type="ECO:0000256" key="5">
    <source>
        <dbReference type="ARBA" id="ARBA00023163"/>
    </source>
</evidence>
<dbReference type="InterPro" id="IPR001789">
    <property type="entry name" value="Sig_transdc_resp-reg_receiver"/>
</dbReference>
<dbReference type="InterPro" id="IPR039420">
    <property type="entry name" value="WalR-like"/>
</dbReference>
<reference evidence="11" key="1">
    <citation type="submission" date="2010-02" db="EMBL/GenBank/DDBJ databases">
        <title>Complete sequence of Desulfurivibrio alkaliphilus AHT2.</title>
        <authorList>
            <consortium name="US DOE Joint Genome Institute"/>
            <person name="Pitluck S."/>
            <person name="Chertkov O."/>
            <person name="Detter J.C."/>
            <person name="Han C."/>
            <person name="Tapia R."/>
            <person name="Larimer F."/>
            <person name="Land M."/>
            <person name="Hauser L."/>
            <person name="Kyrpides N."/>
            <person name="Mikhailova N."/>
            <person name="Sorokin D.Y."/>
            <person name="Muyzer G."/>
            <person name="Woyke T."/>
        </authorList>
    </citation>
    <scope>NUCLEOTIDE SEQUENCE [LARGE SCALE GENOMIC DNA]</scope>
    <source>
        <strain evidence="11">DSM 19089 / UNIQEM U267 / AHT2</strain>
    </source>
</reference>
<dbReference type="PANTHER" id="PTHR48111">
    <property type="entry name" value="REGULATOR OF RPOS"/>
    <property type="match status" value="1"/>
</dbReference>
<dbReference type="eggNOG" id="COG0745">
    <property type="taxonomic scope" value="Bacteria"/>
</dbReference>
<feature type="DNA-binding region" description="OmpR/PhoB-type" evidence="7">
    <location>
        <begin position="139"/>
        <end position="237"/>
    </location>
</feature>
<dbReference type="InParanoid" id="D6Z3Z0"/>
<dbReference type="Proteomes" id="UP000001508">
    <property type="component" value="Chromosome"/>
</dbReference>
<feature type="modified residue" description="4-aspartylphosphate" evidence="6">
    <location>
        <position position="60"/>
    </location>
</feature>
<evidence type="ECO:0000256" key="1">
    <source>
        <dbReference type="ARBA" id="ARBA00022553"/>
    </source>
</evidence>
<dbReference type="SUPFAM" id="SSF52172">
    <property type="entry name" value="CheY-like"/>
    <property type="match status" value="1"/>
</dbReference>
<sequence length="237" mass="26498">MTTESKPGKPTILIVEDDENIQQLVGYNLVKAGFQVIYADNGEQALALVQREAPDLVVLDVMLPGMDGYQICKTLRRDPRHRWLPIIMLTARSDDDDVTAGLDQGADDYITKPFSPKILVSRVKSALRRSRELDQDEDGGVLRLTEAGIVIDPRRHQVLVQDKPVSLTISEFSILELLARRPGWVFSRQQIIDTVRGYDYAITPRAVDVQVFGLRKKLGQAGACIETVRGVGYRLKA</sequence>
<dbReference type="PROSITE" id="PS51755">
    <property type="entry name" value="OMPR_PHOB"/>
    <property type="match status" value="1"/>
</dbReference>
<dbReference type="Gene3D" id="1.10.10.10">
    <property type="entry name" value="Winged helix-like DNA-binding domain superfamily/Winged helix DNA-binding domain"/>
    <property type="match status" value="1"/>
</dbReference>
<dbReference type="RefSeq" id="WP_013163792.1">
    <property type="nucleotide sequence ID" value="NC_014216.1"/>
</dbReference>
<keyword evidence="2" id="KW-0902">Two-component regulatory system</keyword>
<dbReference type="SMART" id="SM00862">
    <property type="entry name" value="Trans_reg_C"/>
    <property type="match status" value="1"/>
</dbReference>
<dbReference type="GO" id="GO:0032993">
    <property type="term" value="C:protein-DNA complex"/>
    <property type="evidence" value="ECO:0007669"/>
    <property type="project" value="TreeGrafter"/>
</dbReference>
<dbReference type="AlphaFoldDB" id="D6Z3Z0"/>
<evidence type="ECO:0000256" key="3">
    <source>
        <dbReference type="ARBA" id="ARBA00023015"/>
    </source>
</evidence>
<evidence type="ECO:0000256" key="6">
    <source>
        <dbReference type="PROSITE-ProRule" id="PRU00169"/>
    </source>
</evidence>
<evidence type="ECO:0000256" key="4">
    <source>
        <dbReference type="ARBA" id="ARBA00023125"/>
    </source>
</evidence>
<keyword evidence="1 6" id="KW-0597">Phosphoprotein</keyword>
<evidence type="ECO:0000256" key="2">
    <source>
        <dbReference type="ARBA" id="ARBA00023012"/>
    </source>
</evidence>
<proteinExistence type="predicted"/>
<dbReference type="OrthoDB" id="9793321at2"/>
<dbReference type="HOGENOM" id="CLU_000445_30_4_7"/>
<accession>D6Z3Z0</accession>